<feature type="domain" description="FLYWCH-type" evidence="4">
    <location>
        <begin position="178"/>
        <end position="234"/>
    </location>
</feature>
<accession>A0A9N9TJL5</accession>
<keyword evidence="3" id="KW-0862">Zinc</keyword>
<dbReference type="Pfam" id="PF04500">
    <property type="entry name" value="FLYWCH"/>
    <property type="match status" value="3"/>
</dbReference>
<dbReference type="EMBL" id="OU900105">
    <property type="protein sequence ID" value="CAG9856471.1"/>
    <property type="molecule type" value="Genomic_DNA"/>
</dbReference>
<dbReference type="GO" id="GO:0008270">
    <property type="term" value="F:zinc ion binding"/>
    <property type="evidence" value="ECO:0007669"/>
    <property type="project" value="UniProtKB-KW"/>
</dbReference>
<evidence type="ECO:0000313" key="6">
    <source>
        <dbReference type="Proteomes" id="UP001153712"/>
    </source>
</evidence>
<keyword evidence="2" id="KW-0863">Zinc-finger</keyword>
<evidence type="ECO:0000256" key="3">
    <source>
        <dbReference type="ARBA" id="ARBA00022833"/>
    </source>
</evidence>
<sequence>MLFLESVIYHVRGTRNPKVFVENYSYSLQRRSNTKSRWRCLFVNKTRCRAFLNTYGNNVKVINHHNHDPPKMPSTHLLISQNVVISRGFVFKEHSFNDRFKCVIFISSGRKYPKLVLDDYHYCLLSQAKEHTKWRCLFYYKTKCKAGLSTSKNVVTVLYGHNHPAVKTKELMITFAMGVKNKPFILINDFKYLKHRSSQNSTYWKCCYYDTGTCKARCTTYEGCKIKISGIHNHYYRPIFDLKIICQKVYDVIP</sequence>
<keyword evidence="1" id="KW-0479">Metal-binding</keyword>
<organism evidence="5 6">
    <name type="scientific">Phyllotreta striolata</name>
    <name type="common">Striped flea beetle</name>
    <name type="synonym">Crioceris striolata</name>
    <dbReference type="NCBI Taxonomy" id="444603"/>
    <lineage>
        <taxon>Eukaryota</taxon>
        <taxon>Metazoa</taxon>
        <taxon>Ecdysozoa</taxon>
        <taxon>Arthropoda</taxon>
        <taxon>Hexapoda</taxon>
        <taxon>Insecta</taxon>
        <taxon>Pterygota</taxon>
        <taxon>Neoptera</taxon>
        <taxon>Endopterygota</taxon>
        <taxon>Coleoptera</taxon>
        <taxon>Polyphaga</taxon>
        <taxon>Cucujiformia</taxon>
        <taxon>Chrysomeloidea</taxon>
        <taxon>Chrysomelidae</taxon>
        <taxon>Galerucinae</taxon>
        <taxon>Alticini</taxon>
        <taxon>Phyllotreta</taxon>
    </lineage>
</organism>
<dbReference type="AlphaFoldDB" id="A0A9N9TJL5"/>
<gene>
    <name evidence="5" type="ORF">PHYEVI_LOCUS2892</name>
</gene>
<dbReference type="OrthoDB" id="6653544at2759"/>
<reference evidence="5" key="1">
    <citation type="submission" date="2022-01" db="EMBL/GenBank/DDBJ databases">
        <authorList>
            <person name="King R."/>
        </authorList>
    </citation>
    <scope>NUCLEOTIDE SEQUENCE</scope>
</reference>
<proteinExistence type="predicted"/>
<evidence type="ECO:0000256" key="1">
    <source>
        <dbReference type="ARBA" id="ARBA00022723"/>
    </source>
</evidence>
<evidence type="ECO:0000313" key="5">
    <source>
        <dbReference type="EMBL" id="CAG9856471.1"/>
    </source>
</evidence>
<dbReference type="Proteomes" id="UP001153712">
    <property type="component" value="Chromosome 12"/>
</dbReference>
<keyword evidence="6" id="KW-1185">Reference proteome</keyword>
<evidence type="ECO:0000259" key="4">
    <source>
        <dbReference type="Pfam" id="PF04500"/>
    </source>
</evidence>
<name>A0A9N9TJL5_PHYSR</name>
<dbReference type="InterPro" id="IPR007588">
    <property type="entry name" value="Znf_FLYWCH"/>
</dbReference>
<dbReference type="Gene3D" id="2.20.25.240">
    <property type="match status" value="3"/>
</dbReference>
<feature type="domain" description="FLYWCH-type" evidence="4">
    <location>
        <begin position="16"/>
        <end position="67"/>
    </location>
</feature>
<protein>
    <recommendedName>
        <fullName evidence="4">FLYWCH-type domain-containing protein</fullName>
    </recommendedName>
</protein>
<evidence type="ECO:0000256" key="2">
    <source>
        <dbReference type="ARBA" id="ARBA00022771"/>
    </source>
</evidence>
<feature type="domain" description="FLYWCH-type" evidence="4">
    <location>
        <begin position="105"/>
        <end position="163"/>
    </location>
</feature>